<evidence type="ECO:0000313" key="3">
    <source>
        <dbReference type="Proteomes" id="UP001043456"/>
    </source>
</evidence>
<dbReference type="Proteomes" id="UP001043456">
    <property type="component" value="Unassembled WGS sequence"/>
</dbReference>
<dbReference type="OrthoDB" id="3485856at2759"/>
<organism evidence="2 3">
    <name type="scientific">Aspergillus pseudoviridinutans</name>
    <dbReference type="NCBI Taxonomy" id="1517512"/>
    <lineage>
        <taxon>Eukaryota</taxon>
        <taxon>Fungi</taxon>
        <taxon>Dikarya</taxon>
        <taxon>Ascomycota</taxon>
        <taxon>Pezizomycotina</taxon>
        <taxon>Eurotiomycetes</taxon>
        <taxon>Eurotiomycetidae</taxon>
        <taxon>Eurotiales</taxon>
        <taxon>Aspergillaceae</taxon>
        <taxon>Aspergillus</taxon>
        <taxon>Aspergillus subgen. Fumigati</taxon>
    </lineage>
</organism>
<accession>A0A9P3B581</accession>
<feature type="region of interest" description="Disordered" evidence="1">
    <location>
        <begin position="344"/>
        <end position="410"/>
    </location>
</feature>
<comment type="caution">
    <text evidence="2">The sequence shown here is derived from an EMBL/GenBank/DDBJ whole genome shotgun (WGS) entry which is preliminary data.</text>
</comment>
<gene>
    <name evidence="2" type="ORF">Asppvi_003846</name>
</gene>
<feature type="compositionally biased region" description="Basic and acidic residues" evidence="1">
    <location>
        <begin position="371"/>
        <end position="398"/>
    </location>
</feature>
<dbReference type="AlphaFoldDB" id="A0A9P3B581"/>
<dbReference type="GeneID" id="67002458"/>
<evidence type="ECO:0000313" key="2">
    <source>
        <dbReference type="EMBL" id="GIJ84991.1"/>
    </source>
</evidence>
<feature type="region of interest" description="Disordered" evidence="1">
    <location>
        <begin position="14"/>
        <end position="43"/>
    </location>
</feature>
<sequence length="410" mass="46408">MAKPVAIHTHWDSQAPCNLNADESTPPERHNFPLTPPPTAERQASDTLVVERVLRIFNGIRCSGPRISGFPRIKLQREQFLELLSRLEDDQLLHNFVNYEVRWDYDPESEQLQIRMPSPVHDFFVASVAGEISKQLQTIIDEGGPASEFAALITNGQSSRILLRVDNSEDGQSVDSKICLQRQPDAQFQHCLAAYPGVVVEVSYSQNGNLRKLAWEYIMNSNGNIKVVIGIDVKYDGKESTVSLWRQAYVREEGEDLDILEVHQVIESEVRGHLPYRKDCARICQAFRTQDGRPANKSSCVRLNLSDFGPDEISNGYEGKELSISYETLITLLNRAEQIHRARESAAGLRGIESKRQIRKRKRSSSPAEQLRSDDEAKRRRQEAQAEERTAASDKDYEPPSSRRRGAGKP</sequence>
<dbReference type="EMBL" id="BHVY01000003">
    <property type="protein sequence ID" value="GIJ84991.1"/>
    <property type="molecule type" value="Genomic_DNA"/>
</dbReference>
<keyword evidence="3" id="KW-1185">Reference proteome</keyword>
<reference evidence="2 3" key="1">
    <citation type="submission" date="2018-10" db="EMBL/GenBank/DDBJ databases">
        <title>Pan-genome distribution and transcriptional activeness of fungal secondary metabolism genes in Aspergillus section Fumigati.</title>
        <authorList>
            <person name="Takahashi H."/>
            <person name="Umemura M."/>
            <person name="Ninomiya A."/>
            <person name="Kusuya Y."/>
            <person name="Urayama S."/>
            <person name="Shimizu M."/>
            <person name="Watanabe A."/>
            <person name="Kamei K."/>
            <person name="Yaguchi T."/>
            <person name="Hagiwara D."/>
        </authorList>
    </citation>
    <scope>NUCLEOTIDE SEQUENCE [LARGE SCALE GENOMIC DNA]</scope>
    <source>
        <strain evidence="2 3">IFM 55266</strain>
    </source>
</reference>
<name>A0A9P3B581_9EURO</name>
<evidence type="ECO:0000256" key="1">
    <source>
        <dbReference type="SAM" id="MobiDB-lite"/>
    </source>
</evidence>
<proteinExistence type="predicted"/>
<dbReference type="RefSeq" id="XP_043155738.1">
    <property type="nucleotide sequence ID" value="XM_043299803.1"/>
</dbReference>
<protein>
    <submittedName>
        <fullName evidence="2">Uncharacterized protein</fullName>
    </submittedName>
</protein>